<protein>
    <submittedName>
        <fullName evidence="1">Uncharacterized protein</fullName>
    </submittedName>
</protein>
<proteinExistence type="predicted"/>
<sequence length="114" mass="12654">MLLSLLLLAGLWGSLAQKDLERKAFVFPEASKTAHVVLKPTMRRPLTSFTLCMRFHSALTCGYSLFSYATKRNPNAILLFVKKPNRFDFYLGGKAVPSRLHQTMSTAMLGGTSA</sequence>
<gene>
    <name evidence="1" type="ORF">K3G42_007058</name>
</gene>
<evidence type="ECO:0000313" key="2">
    <source>
        <dbReference type="Proteomes" id="UP000827872"/>
    </source>
</evidence>
<evidence type="ECO:0000313" key="1">
    <source>
        <dbReference type="EMBL" id="KAH8015678.1"/>
    </source>
</evidence>
<name>A0ACB8G7M1_9SAUR</name>
<comment type="caution">
    <text evidence="1">The sequence shown here is derived from an EMBL/GenBank/DDBJ whole genome shotgun (WGS) entry which is preliminary data.</text>
</comment>
<reference evidence="1" key="1">
    <citation type="submission" date="2021-08" db="EMBL/GenBank/DDBJ databases">
        <title>The first chromosome-level gecko genome reveals the dynamic sex chromosomes of Neotropical dwarf geckos (Sphaerodactylidae: Sphaerodactylus).</title>
        <authorList>
            <person name="Pinto B.J."/>
            <person name="Keating S.E."/>
            <person name="Gamble T."/>
        </authorList>
    </citation>
    <scope>NUCLEOTIDE SEQUENCE</scope>
    <source>
        <strain evidence="1">TG3544</strain>
    </source>
</reference>
<dbReference type="EMBL" id="CM037614">
    <property type="protein sequence ID" value="KAH8015678.1"/>
    <property type="molecule type" value="Genomic_DNA"/>
</dbReference>
<organism evidence="1 2">
    <name type="scientific">Sphaerodactylus townsendi</name>
    <dbReference type="NCBI Taxonomy" id="933632"/>
    <lineage>
        <taxon>Eukaryota</taxon>
        <taxon>Metazoa</taxon>
        <taxon>Chordata</taxon>
        <taxon>Craniata</taxon>
        <taxon>Vertebrata</taxon>
        <taxon>Euteleostomi</taxon>
        <taxon>Lepidosauria</taxon>
        <taxon>Squamata</taxon>
        <taxon>Bifurcata</taxon>
        <taxon>Gekkota</taxon>
        <taxon>Sphaerodactylidae</taxon>
        <taxon>Sphaerodactylus</taxon>
    </lineage>
</organism>
<dbReference type="Proteomes" id="UP000827872">
    <property type="component" value="Linkage Group LG01"/>
</dbReference>
<accession>A0ACB8G7M1</accession>
<keyword evidence="2" id="KW-1185">Reference proteome</keyword>